<dbReference type="AlphaFoldDB" id="V5S968"/>
<dbReference type="Pfam" id="PF00440">
    <property type="entry name" value="TetR_N"/>
    <property type="match status" value="1"/>
</dbReference>
<dbReference type="FunFam" id="1.10.10.60:FF:000141">
    <property type="entry name" value="TetR family transcriptional regulator"/>
    <property type="match status" value="1"/>
</dbReference>
<dbReference type="STRING" id="1029756.W911_00210"/>
<feature type="domain" description="HTH tetR-type" evidence="7">
    <location>
        <begin position="10"/>
        <end position="70"/>
    </location>
</feature>
<dbReference type="PROSITE" id="PS50977">
    <property type="entry name" value="HTH_TETR_2"/>
    <property type="match status" value="1"/>
</dbReference>
<evidence type="ECO:0000313" key="9">
    <source>
        <dbReference type="Proteomes" id="UP000018542"/>
    </source>
</evidence>
<dbReference type="HOGENOM" id="CLU_069356_15_12_5"/>
<evidence type="ECO:0000256" key="3">
    <source>
        <dbReference type="ARBA" id="ARBA00023125"/>
    </source>
</evidence>
<dbReference type="Proteomes" id="UP000018542">
    <property type="component" value="Chromosome"/>
</dbReference>
<dbReference type="GO" id="GO:0003700">
    <property type="term" value="F:DNA-binding transcription factor activity"/>
    <property type="evidence" value="ECO:0007669"/>
    <property type="project" value="TreeGrafter"/>
</dbReference>
<evidence type="ECO:0000313" key="8">
    <source>
        <dbReference type="EMBL" id="AHB47178.1"/>
    </source>
</evidence>
<dbReference type="InterPro" id="IPR036271">
    <property type="entry name" value="Tet_transcr_reg_TetR-rel_C_sf"/>
</dbReference>
<organism evidence="8 9">
    <name type="scientific">Hyphomicrobium nitrativorans NL23</name>
    <dbReference type="NCBI Taxonomy" id="1029756"/>
    <lineage>
        <taxon>Bacteria</taxon>
        <taxon>Pseudomonadati</taxon>
        <taxon>Pseudomonadota</taxon>
        <taxon>Alphaproteobacteria</taxon>
        <taxon>Hyphomicrobiales</taxon>
        <taxon>Hyphomicrobiaceae</taxon>
        <taxon>Hyphomicrobium</taxon>
    </lineage>
</organism>
<evidence type="ECO:0000256" key="5">
    <source>
        <dbReference type="PROSITE-ProRule" id="PRU00335"/>
    </source>
</evidence>
<sequence length="224" mass="24917">MPKLKPETLRQRRESILDAAERCFARSGFHRTTMQHICKEAGISPGGLYVHFASKEDLIAGITERDRAKLAAKLADLPDAPDLLTALSRLGEHYTLEEPHYKRVLCVEIGCEATRNPAVGEIYRTVDTFCRQSFEQVFAKARESGRIAAEDDPRLLAEVVSLIGDGLFWRRAVHPEFNAQEVLPVLVRMVSELLKPVDPAKEAVRPPPAKPAKKAARARAEAAQ</sequence>
<dbReference type="GO" id="GO:0000976">
    <property type="term" value="F:transcription cis-regulatory region binding"/>
    <property type="evidence" value="ECO:0007669"/>
    <property type="project" value="TreeGrafter"/>
</dbReference>
<dbReference type="RefSeq" id="WP_023785496.1">
    <property type="nucleotide sequence ID" value="NC_022997.1"/>
</dbReference>
<dbReference type="EMBL" id="CP006912">
    <property type="protein sequence ID" value="AHB47178.1"/>
    <property type="molecule type" value="Genomic_DNA"/>
</dbReference>
<name>V5S968_9HYPH</name>
<dbReference type="PATRIC" id="fig|1029756.8.peg.47"/>
<gene>
    <name evidence="8" type="ORF">W911_00210</name>
</gene>
<dbReference type="SUPFAM" id="SSF46689">
    <property type="entry name" value="Homeodomain-like"/>
    <property type="match status" value="1"/>
</dbReference>
<dbReference type="PROSITE" id="PS01081">
    <property type="entry name" value="HTH_TETR_1"/>
    <property type="match status" value="1"/>
</dbReference>
<dbReference type="InterPro" id="IPR023772">
    <property type="entry name" value="DNA-bd_HTH_TetR-type_CS"/>
</dbReference>
<evidence type="ECO:0000256" key="1">
    <source>
        <dbReference type="ARBA" id="ARBA00022491"/>
    </source>
</evidence>
<keyword evidence="9" id="KW-1185">Reference proteome</keyword>
<dbReference type="PANTHER" id="PTHR30055:SF226">
    <property type="entry name" value="HTH-TYPE TRANSCRIPTIONAL REGULATOR PKSA"/>
    <property type="match status" value="1"/>
</dbReference>
<dbReference type="SUPFAM" id="SSF48498">
    <property type="entry name" value="Tetracyclin repressor-like, C-terminal domain"/>
    <property type="match status" value="1"/>
</dbReference>
<keyword evidence="4" id="KW-0804">Transcription</keyword>
<dbReference type="InterPro" id="IPR050109">
    <property type="entry name" value="HTH-type_TetR-like_transc_reg"/>
</dbReference>
<accession>V5S968</accession>
<dbReference type="Pfam" id="PF13977">
    <property type="entry name" value="TetR_C_6"/>
    <property type="match status" value="1"/>
</dbReference>
<dbReference type="PRINTS" id="PR00455">
    <property type="entry name" value="HTHTETR"/>
</dbReference>
<dbReference type="InterPro" id="IPR001647">
    <property type="entry name" value="HTH_TetR"/>
</dbReference>
<feature type="DNA-binding region" description="H-T-H motif" evidence="5">
    <location>
        <begin position="33"/>
        <end position="52"/>
    </location>
</feature>
<keyword evidence="1" id="KW-0678">Repressor</keyword>
<dbReference type="InterPro" id="IPR009057">
    <property type="entry name" value="Homeodomain-like_sf"/>
</dbReference>
<protein>
    <submittedName>
        <fullName evidence="8">TetR family transcriptional regulator</fullName>
    </submittedName>
</protein>
<proteinExistence type="predicted"/>
<reference evidence="8 9" key="1">
    <citation type="journal article" date="2014" name="Genome Announc.">
        <title>Complete Genome Sequence of Hyphomicrobium nitrativorans Strain NL23, a Denitrifying Bacterium Isolated from Biofilm of a Methanol-Fed Denitrification System Treating Seawater at the Montreal Biodome.</title>
        <authorList>
            <person name="Martineau C."/>
            <person name="Villeneuve C."/>
            <person name="Mauffrey F."/>
            <person name="Villemur R."/>
        </authorList>
    </citation>
    <scope>NUCLEOTIDE SEQUENCE [LARGE SCALE GENOMIC DNA]</scope>
    <source>
        <strain evidence="8">NL23</strain>
    </source>
</reference>
<evidence type="ECO:0000256" key="4">
    <source>
        <dbReference type="ARBA" id="ARBA00023163"/>
    </source>
</evidence>
<keyword evidence="3 5" id="KW-0238">DNA-binding</keyword>
<evidence type="ECO:0000256" key="2">
    <source>
        <dbReference type="ARBA" id="ARBA00023015"/>
    </source>
</evidence>
<dbReference type="KEGG" id="hni:W911_00210"/>
<dbReference type="PANTHER" id="PTHR30055">
    <property type="entry name" value="HTH-TYPE TRANSCRIPTIONAL REGULATOR RUTR"/>
    <property type="match status" value="1"/>
</dbReference>
<evidence type="ECO:0000256" key="6">
    <source>
        <dbReference type="SAM" id="MobiDB-lite"/>
    </source>
</evidence>
<dbReference type="Gene3D" id="1.10.357.10">
    <property type="entry name" value="Tetracycline Repressor, domain 2"/>
    <property type="match status" value="1"/>
</dbReference>
<evidence type="ECO:0000259" key="7">
    <source>
        <dbReference type="PROSITE" id="PS50977"/>
    </source>
</evidence>
<keyword evidence="2" id="KW-0805">Transcription regulation</keyword>
<dbReference type="InterPro" id="IPR039538">
    <property type="entry name" value="BetI_C"/>
</dbReference>
<dbReference type="OrthoDB" id="9802802at2"/>
<feature type="region of interest" description="Disordered" evidence="6">
    <location>
        <begin position="200"/>
        <end position="224"/>
    </location>
</feature>